<evidence type="ECO:0000313" key="1">
    <source>
        <dbReference type="EMBL" id="KAK4438617.1"/>
    </source>
</evidence>
<dbReference type="Proteomes" id="UP001293254">
    <property type="component" value="Unassembled WGS sequence"/>
</dbReference>
<organism evidence="1 2">
    <name type="scientific">Sesamum alatum</name>
    <dbReference type="NCBI Taxonomy" id="300844"/>
    <lineage>
        <taxon>Eukaryota</taxon>
        <taxon>Viridiplantae</taxon>
        <taxon>Streptophyta</taxon>
        <taxon>Embryophyta</taxon>
        <taxon>Tracheophyta</taxon>
        <taxon>Spermatophyta</taxon>
        <taxon>Magnoliopsida</taxon>
        <taxon>eudicotyledons</taxon>
        <taxon>Gunneridae</taxon>
        <taxon>Pentapetalae</taxon>
        <taxon>asterids</taxon>
        <taxon>lamiids</taxon>
        <taxon>Lamiales</taxon>
        <taxon>Pedaliaceae</taxon>
        <taxon>Sesamum</taxon>
    </lineage>
</organism>
<evidence type="ECO:0000313" key="2">
    <source>
        <dbReference type="Proteomes" id="UP001293254"/>
    </source>
</evidence>
<gene>
    <name evidence="1" type="ORF">Salat_0196200</name>
</gene>
<accession>A0AAE2CXW4</accession>
<reference evidence="1" key="2">
    <citation type="journal article" date="2024" name="Plant">
        <title>Genomic evolution and insights into agronomic trait innovations of Sesamum species.</title>
        <authorList>
            <person name="Miao H."/>
            <person name="Wang L."/>
            <person name="Qu L."/>
            <person name="Liu H."/>
            <person name="Sun Y."/>
            <person name="Le M."/>
            <person name="Wang Q."/>
            <person name="Wei S."/>
            <person name="Zheng Y."/>
            <person name="Lin W."/>
            <person name="Duan Y."/>
            <person name="Cao H."/>
            <person name="Xiong S."/>
            <person name="Wang X."/>
            <person name="Wei L."/>
            <person name="Li C."/>
            <person name="Ma Q."/>
            <person name="Ju M."/>
            <person name="Zhao R."/>
            <person name="Li G."/>
            <person name="Mu C."/>
            <person name="Tian Q."/>
            <person name="Mei H."/>
            <person name="Zhang T."/>
            <person name="Gao T."/>
            <person name="Zhang H."/>
        </authorList>
    </citation>
    <scope>NUCLEOTIDE SEQUENCE</scope>
    <source>
        <strain evidence="1">3651</strain>
    </source>
</reference>
<proteinExistence type="predicted"/>
<feature type="non-terminal residue" evidence="1">
    <location>
        <position position="1"/>
    </location>
</feature>
<reference evidence="1" key="1">
    <citation type="submission" date="2020-06" db="EMBL/GenBank/DDBJ databases">
        <authorList>
            <person name="Li T."/>
            <person name="Hu X."/>
            <person name="Zhang T."/>
            <person name="Song X."/>
            <person name="Zhang H."/>
            <person name="Dai N."/>
            <person name="Sheng W."/>
            <person name="Hou X."/>
            <person name="Wei L."/>
        </authorList>
    </citation>
    <scope>NUCLEOTIDE SEQUENCE</scope>
    <source>
        <strain evidence="1">3651</strain>
        <tissue evidence="1">Leaf</tissue>
    </source>
</reference>
<protein>
    <submittedName>
        <fullName evidence="1">Uncharacterized protein</fullName>
    </submittedName>
</protein>
<name>A0AAE2CXW4_9LAMI</name>
<dbReference type="EMBL" id="JACGWO010000001">
    <property type="protein sequence ID" value="KAK4438617.1"/>
    <property type="molecule type" value="Genomic_DNA"/>
</dbReference>
<dbReference type="AlphaFoldDB" id="A0AAE2CXW4"/>
<comment type="caution">
    <text evidence="1">The sequence shown here is derived from an EMBL/GenBank/DDBJ whole genome shotgun (WGS) entry which is preliminary data.</text>
</comment>
<sequence>RSIAQQTIPKNKRRIELSANFFSAVKKIRIIPDMAGLQSNEKETSSSVTISHPTFTDLNMHEVVLIEEKSLTIKETRCIKVKRNILSSFKNANTGKAYPKISEVEGPEGPNK</sequence>
<keyword evidence="2" id="KW-1185">Reference proteome</keyword>